<feature type="transmembrane region" description="Helical" evidence="1">
    <location>
        <begin position="81"/>
        <end position="105"/>
    </location>
</feature>
<evidence type="ECO:0000313" key="4">
    <source>
        <dbReference type="Proteomes" id="UP000316639"/>
    </source>
</evidence>
<dbReference type="OrthoDB" id="5150226at2"/>
<evidence type="ECO:0000313" key="3">
    <source>
        <dbReference type="EMBL" id="TWP53620.1"/>
    </source>
</evidence>
<feature type="domain" description="KAP NTPase" evidence="2">
    <location>
        <begin position="354"/>
        <end position="618"/>
    </location>
</feature>
<feature type="transmembrane region" description="Helical" evidence="1">
    <location>
        <begin position="226"/>
        <end position="246"/>
    </location>
</feature>
<keyword evidence="4" id="KW-1185">Reference proteome</keyword>
<feature type="transmembrane region" description="Helical" evidence="1">
    <location>
        <begin position="476"/>
        <end position="494"/>
    </location>
</feature>
<protein>
    <recommendedName>
        <fullName evidence="2">KAP NTPase domain-containing protein</fullName>
    </recommendedName>
</protein>
<dbReference type="InterPro" id="IPR027417">
    <property type="entry name" value="P-loop_NTPase"/>
</dbReference>
<dbReference type="Pfam" id="PF07693">
    <property type="entry name" value="KAP_NTPase"/>
    <property type="match status" value="1"/>
</dbReference>
<evidence type="ECO:0000256" key="1">
    <source>
        <dbReference type="SAM" id="Phobius"/>
    </source>
</evidence>
<keyword evidence="1" id="KW-0812">Transmembrane</keyword>
<keyword evidence="1" id="KW-1133">Transmembrane helix</keyword>
<sequence length="853" mass="94095">MPTRREALFTELLDQAVDSDEVKRGLSETSAVTADELRERCLSQQSRMWDELGFRATEFDEAAQRWERLERLHRPGRFLRWWLTSSRAQVTLALLGLMAIAYGFWRSVPSSAGFRPHEGGLLFAMLLMCAAILSVLLSKDFLGIFPKHRIWIPRLIVKLDPALLTGLSIVVFFFAITRVMNEDALRLLGGFDRAGLLGPTCLLMGVLFGAPFIVDAFRRPARRGRWGSLFALEVVLFCAPVLFLLADGTGALAIDIAQPDLLSVFGGEGLIVVAALAATTGGRIPTAQRVEEAHVVSRGAVATKLTESHIMPFLRVDLSRHNEDYGVQIDIRDAPGVSQVFDALYRVPTAAAREVAALLNGMPGGSIGLAGARGSGKTTLMESYCTGQRGDDTLSTMVAAPVEYSAREFLLHLYAKVCQEILGAEHDPVRHMHRLTIARQSRQGVVAVMVGLLSTVVGAALVTFPELQQVSSAQLWGVLLIVTGGGVILSFLGLTNSLRRSVAAPRTLEERAAERLEEIRYQQSFTATLTGTTKLSVGIEGALSRARGLTRQPMNLPEIVDSLRTFLAEASTVRKRVIVGIDELDKMKSETAAEQFLNEIKGVFGIRGCYFLVSVSEEAMSTFERRGLPFRDVFDSTFDEIVWFEHLTTAEAITTIDRRVLMPIPFKQLCFTLSGGLPRDLIRVVRTMLDRQDEHSTGLSVVAQRLVADDVRRKTRAVAVAARRIQDGVNVGRFLVLCDRVKDVRIDSSALRRLVTEAVPDEVDDTTKLIGELVCFFYYSATVLDFFHVQPDEQRWREAGSDNGRGLAELARARQAFSASTLVAWEGVSKFRRSWYMDEIPYPAGLLATAGSV</sequence>
<dbReference type="RefSeq" id="WP_146349216.1">
    <property type="nucleotide sequence ID" value="NZ_VOBR01000002.1"/>
</dbReference>
<feature type="transmembrane region" description="Helical" evidence="1">
    <location>
        <begin position="196"/>
        <end position="214"/>
    </location>
</feature>
<reference evidence="3 4" key="1">
    <citation type="submission" date="2019-07" db="EMBL/GenBank/DDBJ databases">
        <title>Lentzea xizangensis sp. nov., isolated from Qinghai-Tibetan Plateau Soils.</title>
        <authorList>
            <person name="Huang J."/>
        </authorList>
    </citation>
    <scope>NUCLEOTIDE SEQUENCE [LARGE SCALE GENOMIC DNA]</scope>
    <source>
        <strain evidence="3 4">FXJ1.1311</strain>
    </source>
</reference>
<keyword evidence="1" id="KW-0472">Membrane</keyword>
<organism evidence="3 4">
    <name type="scientific">Lentzea tibetensis</name>
    <dbReference type="NCBI Taxonomy" id="2591470"/>
    <lineage>
        <taxon>Bacteria</taxon>
        <taxon>Bacillati</taxon>
        <taxon>Actinomycetota</taxon>
        <taxon>Actinomycetes</taxon>
        <taxon>Pseudonocardiales</taxon>
        <taxon>Pseudonocardiaceae</taxon>
        <taxon>Lentzea</taxon>
    </lineage>
</organism>
<dbReference type="SUPFAM" id="SSF52540">
    <property type="entry name" value="P-loop containing nucleoside triphosphate hydrolases"/>
    <property type="match status" value="1"/>
</dbReference>
<gene>
    <name evidence="3" type="ORF">FKR81_02305</name>
</gene>
<dbReference type="Proteomes" id="UP000316639">
    <property type="component" value="Unassembled WGS sequence"/>
</dbReference>
<dbReference type="InterPro" id="IPR011646">
    <property type="entry name" value="KAP_P-loop"/>
</dbReference>
<feature type="transmembrane region" description="Helical" evidence="1">
    <location>
        <begin position="159"/>
        <end position="176"/>
    </location>
</feature>
<dbReference type="EMBL" id="VOBR01000002">
    <property type="protein sequence ID" value="TWP53620.1"/>
    <property type="molecule type" value="Genomic_DNA"/>
</dbReference>
<feature type="transmembrane region" description="Helical" evidence="1">
    <location>
        <begin position="120"/>
        <end position="138"/>
    </location>
</feature>
<feature type="transmembrane region" description="Helical" evidence="1">
    <location>
        <begin position="444"/>
        <end position="464"/>
    </location>
</feature>
<feature type="transmembrane region" description="Helical" evidence="1">
    <location>
        <begin position="261"/>
        <end position="279"/>
    </location>
</feature>
<proteinExistence type="predicted"/>
<comment type="caution">
    <text evidence="3">The sequence shown here is derived from an EMBL/GenBank/DDBJ whole genome shotgun (WGS) entry which is preliminary data.</text>
</comment>
<evidence type="ECO:0000259" key="2">
    <source>
        <dbReference type="Pfam" id="PF07693"/>
    </source>
</evidence>
<accession>A0A563F0Z0</accession>
<name>A0A563F0Z0_9PSEU</name>
<dbReference type="AlphaFoldDB" id="A0A563F0Z0"/>